<keyword evidence="2" id="KW-1185">Reference proteome</keyword>
<sequence>MGISYYCNAGHLDDLEGNKELGVQSPAAALGGSSESYGCRSRVMAPGQGGSAGAWSLVSGVPRPSPSFSQEGECAKTDVYSTAWASSSSSSELANLPLAIAWVVTCCSIVGGVHCQQGVNLNQREVFALAIAAKRMTDERRERLQRRTRHSRR</sequence>
<evidence type="ECO:0000313" key="1">
    <source>
        <dbReference type="EMBL" id="BAT09132.1"/>
    </source>
</evidence>
<dbReference type="EMBL" id="AP014965">
    <property type="protein sequence ID" value="BAT09132.1"/>
    <property type="molecule type" value="Genomic_DNA"/>
</dbReference>
<gene>
    <name evidence="1" type="ordered locus">Os09g0534375</name>
    <name evidence="1" type="ORF">OSNPB_090534375</name>
</gene>
<reference evidence="1 2" key="3">
    <citation type="journal article" date="2013" name="Rice">
        <title>Improvement of the Oryza sativa Nipponbare reference genome using next generation sequence and optical map data.</title>
        <authorList>
            <person name="Kawahara Y."/>
            <person name="de la Bastide M."/>
            <person name="Hamilton J.P."/>
            <person name="Kanamori H."/>
            <person name="McCombie W.R."/>
            <person name="Ouyang S."/>
            <person name="Schwartz D.C."/>
            <person name="Tanaka T."/>
            <person name="Wu J."/>
            <person name="Zhou S."/>
            <person name="Childs K.L."/>
            <person name="Davidson R.M."/>
            <person name="Lin H."/>
            <person name="Quesada-Ocampo L."/>
            <person name="Vaillancourt B."/>
            <person name="Sakai H."/>
            <person name="Lee S.S."/>
            <person name="Kim J."/>
            <person name="Numa H."/>
            <person name="Itoh T."/>
            <person name="Buell C.R."/>
            <person name="Matsumoto T."/>
        </authorList>
    </citation>
    <scope>NUCLEOTIDE SEQUENCE [LARGE SCALE GENOMIC DNA]</scope>
    <source>
        <strain evidence="2">cv. Nipponbare</strain>
    </source>
</reference>
<name>A0A0P0XQK5_ORYSJ</name>
<dbReference type="InParanoid" id="A0A0P0XQK5"/>
<dbReference type="AlphaFoldDB" id="A0A0P0XQK5"/>
<organism evidence="1 2">
    <name type="scientific">Oryza sativa subsp. japonica</name>
    <name type="common">Rice</name>
    <dbReference type="NCBI Taxonomy" id="39947"/>
    <lineage>
        <taxon>Eukaryota</taxon>
        <taxon>Viridiplantae</taxon>
        <taxon>Streptophyta</taxon>
        <taxon>Embryophyta</taxon>
        <taxon>Tracheophyta</taxon>
        <taxon>Spermatophyta</taxon>
        <taxon>Magnoliopsida</taxon>
        <taxon>Liliopsida</taxon>
        <taxon>Poales</taxon>
        <taxon>Poaceae</taxon>
        <taxon>BOP clade</taxon>
        <taxon>Oryzoideae</taxon>
        <taxon>Oryzeae</taxon>
        <taxon>Oryzinae</taxon>
        <taxon>Oryza</taxon>
        <taxon>Oryza sativa</taxon>
    </lineage>
</organism>
<dbReference type="PaxDb" id="39947-A0A0P0XQK5"/>
<evidence type="ECO:0000313" key="2">
    <source>
        <dbReference type="Proteomes" id="UP000059680"/>
    </source>
</evidence>
<reference evidence="1 2" key="2">
    <citation type="journal article" date="2013" name="Plant Cell Physiol.">
        <title>Rice Annotation Project Database (RAP-DB): an integrative and interactive database for rice genomics.</title>
        <authorList>
            <person name="Sakai H."/>
            <person name="Lee S.S."/>
            <person name="Tanaka T."/>
            <person name="Numa H."/>
            <person name="Kim J."/>
            <person name="Kawahara Y."/>
            <person name="Wakimoto H."/>
            <person name="Yang C.C."/>
            <person name="Iwamoto M."/>
            <person name="Abe T."/>
            <person name="Yamada Y."/>
            <person name="Muto A."/>
            <person name="Inokuchi H."/>
            <person name="Ikemura T."/>
            <person name="Matsumoto T."/>
            <person name="Sasaki T."/>
            <person name="Itoh T."/>
        </authorList>
    </citation>
    <scope>NUCLEOTIDE SEQUENCE [LARGE SCALE GENOMIC DNA]</scope>
    <source>
        <strain evidence="2">cv. Nipponbare</strain>
    </source>
</reference>
<reference evidence="2" key="1">
    <citation type="journal article" date="2005" name="Nature">
        <title>The map-based sequence of the rice genome.</title>
        <authorList>
            <consortium name="International rice genome sequencing project (IRGSP)"/>
            <person name="Matsumoto T."/>
            <person name="Wu J."/>
            <person name="Kanamori H."/>
            <person name="Katayose Y."/>
            <person name="Fujisawa M."/>
            <person name="Namiki N."/>
            <person name="Mizuno H."/>
            <person name="Yamamoto K."/>
            <person name="Antonio B.A."/>
            <person name="Baba T."/>
            <person name="Sakata K."/>
            <person name="Nagamura Y."/>
            <person name="Aoki H."/>
            <person name="Arikawa K."/>
            <person name="Arita K."/>
            <person name="Bito T."/>
            <person name="Chiden Y."/>
            <person name="Fujitsuka N."/>
            <person name="Fukunaka R."/>
            <person name="Hamada M."/>
            <person name="Harada C."/>
            <person name="Hayashi A."/>
            <person name="Hijishita S."/>
            <person name="Honda M."/>
            <person name="Hosokawa S."/>
            <person name="Ichikawa Y."/>
            <person name="Idonuma A."/>
            <person name="Iijima M."/>
            <person name="Ikeda M."/>
            <person name="Ikeno M."/>
            <person name="Ito K."/>
            <person name="Ito S."/>
            <person name="Ito T."/>
            <person name="Ito Y."/>
            <person name="Ito Y."/>
            <person name="Iwabuchi A."/>
            <person name="Kamiya K."/>
            <person name="Karasawa W."/>
            <person name="Kurita K."/>
            <person name="Katagiri S."/>
            <person name="Kikuta A."/>
            <person name="Kobayashi H."/>
            <person name="Kobayashi N."/>
            <person name="Machita K."/>
            <person name="Maehara T."/>
            <person name="Masukawa M."/>
            <person name="Mizubayashi T."/>
            <person name="Mukai Y."/>
            <person name="Nagasaki H."/>
            <person name="Nagata Y."/>
            <person name="Naito S."/>
            <person name="Nakashima M."/>
            <person name="Nakama Y."/>
            <person name="Nakamichi Y."/>
            <person name="Nakamura M."/>
            <person name="Meguro A."/>
            <person name="Negishi M."/>
            <person name="Ohta I."/>
            <person name="Ohta T."/>
            <person name="Okamoto M."/>
            <person name="Ono N."/>
            <person name="Saji S."/>
            <person name="Sakaguchi M."/>
            <person name="Sakai K."/>
            <person name="Shibata M."/>
            <person name="Shimokawa T."/>
            <person name="Song J."/>
            <person name="Takazaki Y."/>
            <person name="Terasawa K."/>
            <person name="Tsugane M."/>
            <person name="Tsuji K."/>
            <person name="Ueda S."/>
            <person name="Waki K."/>
            <person name="Yamagata H."/>
            <person name="Yamamoto M."/>
            <person name="Yamamoto S."/>
            <person name="Yamane H."/>
            <person name="Yoshiki S."/>
            <person name="Yoshihara R."/>
            <person name="Yukawa K."/>
            <person name="Zhong H."/>
            <person name="Yano M."/>
            <person name="Yuan Q."/>
            <person name="Ouyang S."/>
            <person name="Liu J."/>
            <person name="Jones K.M."/>
            <person name="Gansberger K."/>
            <person name="Moffat K."/>
            <person name="Hill J."/>
            <person name="Bera J."/>
            <person name="Fadrosh D."/>
            <person name="Jin S."/>
            <person name="Johri S."/>
            <person name="Kim M."/>
            <person name="Overton L."/>
            <person name="Reardon M."/>
            <person name="Tsitrin T."/>
            <person name="Vuong H."/>
            <person name="Weaver B."/>
            <person name="Ciecko A."/>
            <person name="Tallon L."/>
            <person name="Jackson J."/>
            <person name="Pai G."/>
            <person name="Aken S.V."/>
            <person name="Utterback T."/>
            <person name="Reidmuller S."/>
            <person name="Feldblyum T."/>
            <person name="Hsiao J."/>
            <person name="Zismann V."/>
            <person name="Iobst S."/>
            <person name="de Vazeille A.R."/>
            <person name="Buell C.R."/>
            <person name="Ying K."/>
            <person name="Li Y."/>
            <person name="Lu T."/>
            <person name="Huang Y."/>
            <person name="Zhao Q."/>
            <person name="Feng Q."/>
            <person name="Zhang L."/>
            <person name="Zhu J."/>
            <person name="Weng Q."/>
            <person name="Mu J."/>
            <person name="Lu Y."/>
            <person name="Fan D."/>
            <person name="Liu Y."/>
            <person name="Guan J."/>
            <person name="Zhang Y."/>
            <person name="Yu S."/>
            <person name="Liu X."/>
            <person name="Zhang Y."/>
            <person name="Hong G."/>
            <person name="Han B."/>
            <person name="Choisne N."/>
            <person name="Demange N."/>
            <person name="Orjeda G."/>
            <person name="Samain S."/>
            <person name="Cattolico L."/>
            <person name="Pelletier E."/>
            <person name="Couloux A."/>
            <person name="Segurens B."/>
            <person name="Wincker P."/>
            <person name="D'Hont A."/>
            <person name="Scarpelli C."/>
            <person name="Weissenbach J."/>
            <person name="Salanoubat M."/>
            <person name="Quetier F."/>
            <person name="Yu Y."/>
            <person name="Kim H.R."/>
            <person name="Rambo T."/>
            <person name="Currie J."/>
            <person name="Collura K."/>
            <person name="Luo M."/>
            <person name="Yang T."/>
            <person name="Ammiraju J.S.S."/>
            <person name="Engler F."/>
            <person name="Soderlund C."/>
            <person name="Wing R.A."/>
            <person name="Palmer L.E."/>
            <person name="de la Bastide M."/>
            <person name="Spiegel L."/>
            <person name="Nascimento L."/>
            <person name="Zutavern T."/>
            <person name="O'Shaughnessy A."/>
            <person name="Dike S."/>
            <person name="Dedhia N."/>
            <person name="Preston R."/>
            <person name="Balija V."/>
            <person name="McCombie W.R."/>
            <person name="Chow T."/>
            <person name="Chen H."/>
            <person name="Chung M."/>
            <person name="Chen C."/>
            <person name="Shaw J."/>
            <person name="Wu H."/>
            <person name="Hsiao K."/>
            <person name="Chao Y."/>
            <person name="Chu M."/>
            <person name="Cheng C."/>
            <person name="Hour A."/>
            <person name="Lee P."/>
            <person name="Lin S."/>
            <person name="Lin Y."/>
            <person name="Liou J."/>
            <person name="Liu S."/>
            <person name="Hsing Y."/>
            <person name="Raghuvanshi S."/>
            <person name="Mohanty A."/>
            <person name="Bharti A.K."/>
            <person name="Gaur A."/>
            <person name="Gupta V."/>
            <person name="Kumar D."/>
            <person name="Ravi V."/>
            <person name="Vij S."/>
            <person name="Kapur A."/>
            <person name="Khurana P."/>
            <person name="Khurana P."/>
            <person name="Khurana J.P."/>
            <person name="Tyagi A.K."/>
            <person name="Gaikwad K."/>
            <person name="Singh A."/>
            <person name="Dalal V."/>
            <person name="Srivastava S."/>
            <person name="Dixit A."/>
            <person name="Pal A.K."/>
            <person name="Ghazi I.A."/>
            <person name="Yadav M."/>
            <person name="Pandit A."/>
            <person name="Bhargava A."/>
            <person name="Sureshbabu K."/>
            <person name="Batra K."/>
            <person name="Sharma T.R."/>
            <person name="Mohapatra T."/>
            <person name="Singh N.K."/>
            <person name="Messing J."/>
            <person name="Nelson A.B."/>
            <person name="Fuks G."/>
            <person name="Kavchok S."/>
            <person name="Keizer G."/>
            <person name="Linton E."/>
            <person name="Llaca V."/>
            <person name="Song R."/>
            <person name="Tanyolac B."/>
            <person name="Young S."/>
            <person name="Ho-Il K."/>
            <person name="Hahn J.H."/>
            <person name="Sangsakoo G."/>
            <person name="Vanavichit A."/>
            <person name="de Mattos Luiz.A.T."/>
            <person name="Zimmer P.D."/>
            <person name="Malone G."/>
            <person name="Dellagostin O."/>
            <person name="de Oliveira A.C."/>
            <person name="Bevan M."/>
            <person name="Bancroft I."/>
            <person name="Minx P."/>
            <person name="Cordum H."/>
            <person name="Wilson R."/>
            <person name="Cheng Z."/>
            <person name="Jin W."/>
            <person name="Jiang J."/>
            <person name="Leong S.A."/>
            <person name="Iwama H."/>
            <person name="Gojobori T."/>
            <person name="Itoh T."/>
            <person name="Niimura Y."/>
            <person name="Fujii Y."/>
            <person name="Habara T."/>
            <person name="Sakai H."/>
            <person name="Sato Y."/>
            <person name="Wilson G."/>
            <person name="Kumar K."/>
            <person name="McCouch S."/>
            <person name="Juretic N."/>
            <person name="Hoen D."/>
            <person name="Wright S."/>
            <person name="Bruskiewich R."/>
            <person name="Bureau T."/>
            <person name="Miyao A."/>
            <person name="Hirochika H."/>
            <person name="Nishikawa T."/>
            <person name="Kadowaki K."/>
            <person name="Sugiura M."/>
            <person name="Burr B."/>
            <person name="Sasaki T."/>
        </authorList>
    </citation>
    <scope>NUCLEOTIDE SEQUENCE [LARGE SCALE GENOMIC DNA]</scope>
    <source>
        <strain evidence="2">cv. Nipponbare</strain>
    </source>
</reference>
<protein>
    <submittedName>
        <fullName evidence="1">Os09g0534375 protein</fullName>
    </submittedName>
</protein>
<accession>A0A0P0XQK5</accession>
<proteinExistence type="predicted"/>
<dbReference type="Proteomes" id="UP000059680">
    <property type="component" value="Chromosome 9"/>
</dbReference>